<gene>
    <name evidence="2" type="ORF">METZ01_LOCUS1758</name>
</gene>
<evidence type="ECO:0000313" key="2">
    <source>
        <dbReference type="EMBL" id="SUZ48904.1"/>
    </source>
</evidence>
<feature type="region of interest" description="Disordered" evidence="1">
    <location>
        <begin position="1"/>
        <end position="21"/>
    </location>
</feature>
<name>A0A381N4B5_9ZZZZ</name>
<sequence length="61" mass="6542">MRTGAETNARPNPTAPCTTEPTKTAEMAIAISSQFTGEASKFGRKIDCVFFSGGPNSLFYH</sequence>
<dbReference type="AlphaFoldDB" id="A0A381N4B5"/>
<accession>A0A381N4B5</accession>
<evidence type="ECO:0000256" key="1">
    <source>
        <dbReference type="SAM" id="MobiDB-lite"/>
    </source>
</evidence>
<dbReference type="EMBL" id="UINC01000092">
    <property type="protein sequence ID" value="SUZ48904.1"/>
    <property type="molecule type" value="Genomic_DNA"/>
</dbReference>
<protein>
    <submittedName>
        <fullName evidence="2">Uncharacterized protein</fullName>
    </submittedName>
</protein>
<proteinExistence type="predicted"/>
<reference evidence="2" key="1">
    <citation type="submission" date="2018-05" db="EMBL/GenBank/DDBJ databases">
        <authorList>
            <person name="Lanie J.A."/>
            <person name="Ng W.-L."/>
            <person name="Kazmierczak K.M."/>
            <person name="Andrzejewski T.M."/>
            <person name="Davidsen T.M."/>
            <person name="Wayne K.J."/>
            <person name="Tettelin H."/>
            <person name="Glass J.I."/>
            <person name="Rusch D."/>
            <person name="Podicherti R."/>
            <person name="Tsui H.-C.T."/>
            <person name="Winkler M.E."/>
        </authorList>
    </citation>
    <scope>NUCLEOTIDE SEQUENCE</scope>
</reference>
<organism evidence="2">
    <name type="scientific">marine metagenome</name>
    <dbReference type="NCBI Taxonomy" id="408172"/>
    <lineage>
        <taxon>unclassified sequences</taxon>
        <taxon>metagenomes</taxon>
        <taxon>ecological metagenomes</taxon>
    </lineage>
</organism>